<dbReference type="InterPro" id="IPR050121">
    <property type="entry name" value="Cytochrome_P450_monoxygenase"/>
</dbReference>
<dbReference type="GO" id="GO:0004497">
    <property type="term" value="F:monooxygenase activity"/>
    <property type="evidence" value="ECO:0007669"/>
    <property type="project" value="UniProtKB-KW"/>
</dbReference>
<evidence type="ECO:0000313" key="8">
    <source>
        <dbReference type="EMBL" id="KAK4149025.1"/>
    </source>
</evidence>
<evidence type="ECO:0000256" key="3">
    <source>
        <dbReference type="ARBA" id="ARBA00022617"/>
    </source>
</evidence>
<protein>
    <submittedName>
        <fullName evidence="8">Cytochrome P450</fullName>
    </submittedName>
</protein>
<dbReference type="GO" id="GO:0005506">
    <property type="term" value="F:iron ion binding"/>
    <property type="evidence" value="ECO:0007669"/>
    <property type="project" value="InterPro"/>
</dbReference>
<keyword evidence="7" id="KW-0560">Oxidoreductase</keyword>
<keyword evidence="4 6" id="KW-0479">Metal-binding</keyword>
<evidence type="ECO:0000256" key="7">
    <source>
        <dbReference type="RuleBase" id="RU000461"/>
    </source>
</evidence>
<proteinExistence type="inferred from homology"/>
<dbReference type="InterPro" id="IPR036396">
    <property type="entry name" value="Cyt_P450_sf"/>
</dbReference>
<keyword evidence="5 6" id="KW-0408">Iron</keyword>
<dbReference type="GO" id="GO:0020037">
    <property type="term" value="F:heme binding"/>
    <property type="evidence" value="ECO:0007669"/>
    <property type="project" value="InterPro"/>
</dbReference>
<reference evidence="8" key="1">
    <citation type="journal article" date="2023" name="Mol. Phylogenet. Evol.">
        <title>Genome-scale phylogeny and comparative genomics of the fungal order Sordariales.</title>
        <authorList>
            <person name="Hensen N."/>
            <person name="Bonometti L."/>
            <person name="Westerberg I."/>
            <person name="Brannstrom I.O."/>
            <person name="Guillou S."/>
            <person name="Cros-Aarteil S."/>
            <person name="Calhoun S."/>
            <person name="Haridas S."/>
            <person name="Kuo A."/>
            <person name="Mondo S."/>
            <person name="Pangilinan J."/>
            <person name="Riley R."/>
            <person name="LaButti K."/>
            <person name="Andreopoulos B."/>
            <person name="Lipzen A."/>
            <person name="Chen C."/>
            <person name="Yan M."/>
            <person name="Daum C."/>
            <person name="Ng V."/>
            <person name="Clum A."/>
            <person name="Steindorff A."/>
            <person name="Ohm R.A."/>
            <person name="Martin F."/>
            <person name="Silar P."/>
            <person name="Natvig D.O."/>
            <person name="Lalanne C."/>
            <person name="Gautier V."/>
            <person name="Ament-Velasquez S.L."/>
            <person name="Kruys A."/>
            <person name="Hutchinson M.I."/>
            <person name="Powell A.J."/>
            <person name="Barry K."/>
            <person name="Miller A.N."/>
            <person name="Grigoriev I.V."/>
            <person name="Debuchy R."/>
            <person name="Gladieux P."/>
            <person name="Hiltunen Thoren M."/>
            <person name="Johannesson H."/>
        </authorList>
    </citation>
    <scope>NUCLEOTIDE SEQUENCE</scope>
    <source>
        <strain evidence="8">CBS 538.74</strain>
    </source>
</reference>
<keyword evidence="3 6" id="KW-0349">Heme</keyword>
<dbReference type="PROSITE" id="PS00086">
    <property type="entry name" value="CYTOCHROME_P450"/>
    <property type="match status" value="1"/>
</dbReference>
<dbReference type="EMBL" id="MU857216">
    <property type="protein sequence ID" value="KAK4149025.1"/>
    <property type="molecule type" value="Genomic_DNA"/>
</dbReference>
<accession>A0AAN6VEG7</accession>
<name>A0AAN6VEG7_9PEZI</name>
<feature type="binding site" description="axial binding residue" evidence="6">
    <location>
        <position position="455"/>
    </location>
    <ligand>
        <name>heme</name>
        <dbReference type="ChEBI" id="CHEBI:30413"/>
    </ligand>
    <ligandPart>
        <name>Fe</name>
        <dbReference type="ChEBI" id="CHEBI:18248"/>
    </ligandPart>
</feature>
<dbReference type="PRINTS" id="PR00385">
    <property type="entry name" value="P450"/>
</dbReference>
<reference evidence="8" key="2">
    <citation type="submission" date="2023-05" db="EMBL/GenBank/DDBJ databases">
        <authorList>
            <consortium name="Lawrence Berkeley National Laboratory"/>
            <person name="Steindorff A."/>
            <person name="Hensen N."/>
            <person name="Bonometti L."/>
            <person name="Westerberg I."/>
            <person name="Brannstrom I.O."/>
            <person name="Guillou S."/>
            <person name="Cros-Aarteil S."/>
            <person name="Calhoun S."/>
            <person name="Haridas S."/>
            <person name="Kuo A."/>
            <person name="Mondo S."/>
            <person name="Pangilinan J."/>
            <person name="Riley R."/>
            <person name="Labutti K."/>
            <person name="Andreopoulos B."/>
            <person name="Lipzen A."/>
            <person name="Chen C."/>
            <person name="Yanf M."/>
            <person name="Daum C."/>
            <person name="Ng V."/>
            <person name="Clum A."/>
            <person name="Ohm R."/>
            <person name="Martin F."/>
            <person name="Silar P."/>
            <person name="Natvig D."/>
            <person name="Lalanne C."/>
            <person name="Gautier V."/>
            <person name="Ament-Velasquez S.L."/>
            <person name="Kruys A."/>
            <person name="Hutchinson M.I."/>
            <person name="Powell A.J."/>
            <person name="Barry K."/>
            <person name="Miller A.N."/>
            <person name="Grigoriev I.V."/>
            <person name="Debuchy R."/>
            <person name="Gladieux P."/>
            <person name="Thoren M.H."/>
            <person name="Johannesson H."/>
        </authorList>
    </citation>
    <scope>NUCLEOTIDE SEQUENCE</scope>
    <source>
        <strain evidence="8">CBS 538.74</strain>
    </source>
</reference>
<evidence type="ECO:0000256" key="4">
    <source>
        <dbReference type="ARBA" id="ARBA00022723"/>
    </source>
</evidence>
<evidence type="ECO:0000256" key="5">
    <source>
        <dbReference type="ARBA" id="ARBA00023004"/>
    </source>
</evidence>
<keyword evidence="7" id="KW-0503">Monooxygenase</keyword>
<dbReference type="GO" id="GO:0016705">
    <property type="term" value="F:oxidoreductase activity, acting on paired donors, with incorporation or reduction of molecular oxygen"/>
    <property type="evidence" value="ECO:0007669"/>
    <property type="project" value="InterPro"/>
</dbReference>
<dbReference type="Gene3D" id="1.10.630.10">
    <property type="entry name" value="Cytochrome P450"/>
    <property type="match status" value="1"/>
</dbReference>
<dbReference type="SUPFAM" id="SSF48264">
    <property type="entry name" value="Cytochrome P450"/>
    <property type="match status" value="1"/>
</dbReference>
<gene>
    <name evidence="8" type="ORF">C8A00DRAFT_38390</name>
</gene>
<dbReference type="AlphaFoldDB" id="A0AAN6VEG7"/>
<comment type="cofactor">
    <cofactor evidence="1 6">
        <name>heme</name>
        <dbReference type="ChEBI" id="CHEBI:30413"/>
    </cofactor>
</comment>
<comment type="caution">
    <text evidence="8">The sequence shown here is derived from an EMBL/GenBank/DDBJ whole genome shotgun (WGS) entry which is preliminary data.</text>
</comment>
<evidence type="ECO:0000256" key="2">
    <source>
        <dbReference type="ARBA" id="ARBA00010617"/>
    </source>
</evidence>
<keyword evidence="9" id="KW-1185">Reference proteome</keyword>
<sequence length="520" mass="58101">MTSILPTVAASLAIIVSPHQTLKSSAYRSQLVSRLLFQILQRRLFHPLRSVPGPWANSISELPAALALVRGNQHVYYRSLHERYGPVVRVSPNELSFISVEAREEIYGLRKGGLNMEKSPIFLGAVGSVDGQTGVSLALNKEHARQRRALGYLFTNSALVHLEGLAQAHIHKFVSKLKAMAAADQAVDVSDWYTYLAFDVMGELCFAEPFGCLDQASATEWSTSVINVFVAATWTQAIRRISGVGTWVESLMTRLLVPPQAAAWREIHLNNARDKTTRRLADPDREHTDFIYQILNSNSAKSLSQTEIILNMALFISAGTDTTATALTGWTYFVCTHPEAYKRLISEVRGAFTAESDLVWEKIRDLKYLEATLLEALRLFPPSPASQQRMVPVGGATVDGHHLPAGTTVAVSPWSATHSRLNFHEPDLFRPERWLGEGDDRLNASLPFGTGPRVCIGKNLAYMEMRLVAAHLLWHFDVELDTCVHERENNVWGLDGRMKAMKVYHSMTKPPLWVRLRPVR</sequence>
<dbReference type="PANTHER" id="PTHR24305">
    <property type="entry name" value="CYTOCHROME P450"/>
    <property type="match status" value="1"/>
</dbReference>
<comment type="similarity">
    <text evidence="2 7">Belongs to the cytochrome P450 family.</text>
</comment>
<dbReference type="PANTHER" id="PTHR24305:SF210">
    <property type="entry name" value="CYTOCHROME P450 MONOOXYGENASE ASQL-RELATED"/>
    <property type="match status" value="1"/>
</dbReference>
<evidence type="ECO:0000256" key="1">
    <source>
        <dbReference type="ARBA" id="ARBA00001971"/>
    </source>
</evidence>
<evidence type="ECO:0000313" key="9">
    <source>
        <dbReference type="Proteomes" id="UP001302745"/>
    </source>
</evidence>
<dbReference type="InterPro" id="IPR017972">
    <property type="entry name" value="Cyt_P450_CS"/>
</dbReference>
<dbReference type="Pfam" id="PF00067">
    <property type="entry name" value="p450"/>
    <property type="match status" value="1"/>
</dbReference>
<dbReference type="PRINTS" id="PR00463">
    <property type="entry name" value="EP450I"/>
</dbReference>
<organism evidence="8 9">
    <name type="scientific">Chaetomidium leptoderma</name>
    <dbReference type="NCBI Taxonomy" id="669021"/>
    <lineage>
        <taxon>Eukaryota</taxon>
        <taxon>Fungi</taxon>
        <taxon>Dikarya</taxon>
        <taxon>Ascomycota</taxon>
        <taxon>Pezizomycotina</taxon>
        <taxon>Sordariomycetes</taxon>
        <taxon>Sordariomycetidae</taxon>
        <taxon>Sordariales</taxon>
        <taxon>Chaetomiaceae</taxon>
        <taxon>Chaetomidium</taxon>
    </lineage>
</organism>
<dbReference type="Proteomes" id="UP001302745">
    <property type="component" value="Unassembled WGS sequence"/>
</dbReference>
<dbReference type="InterPro" id="IPR002401">
    <property type="entry name" value="Cyt_P450_E_grp-I"/>
</dbReference>
<dbReference type="CDD" id="cd11058">
    <property type="entry name" value="CYP60B-like"/>
    <property type="match status" value="1"/>
</dbReference>
<evidence type="ECO:0000256" key="6">
    <source>
        <dbReference type="PIRSR" id="PIRSR602401-1"/>
    </source>
</evidence>
<dbReference type="InterPro" id="IPR001128">
    <property type="entry name" value="Cyt_P450"/>
</dbReference>